<evidence type="ECO:0000256" key="2">
    <source>
        <dbReference type="ARBA" id="ARBA00022448"/>
    </source>
</evidence>
<gene>
    <name evidence="8" type="ORF">GCM10010468_48130</name>
</gene>
<keyword evidence="3" id="KW-1003">Cell membrane</keyword>
<evidence type="ECO:0000256" key="7">
    <source>
        <dbReference type="SAM" id="Phobius"/>
    </source>
</evidence>
<feature type="transmembrane region" description="Helical" evidence="7">
    <location>
        <begin position="118"/>
        <end position="137"/>
    </location>
</feature>
<reference evidence="9" key="1">
    <citation type="journal article" date="2019" name="Int. J. Syst. Evol. Microbiol.">
        <title>The Global Catalogue of Microorganisms (GCM) 10K type strain sequencing project: providing services to taxonomists for standard genome sequencing and annotation.</title>
        <authorList>
            <consortium name="The Broad Institute Genomics Platform"/>
            <consortium name="The Broad Institute Genome Sequencing Center for Infectious Disease"/>
            <person name="Wu L."/>
            <person name="Ma J."/>
        </authorList>
    </citation>
    <scope>NUCLEOTIDE SEQUENCE [LARGE SCALE GENOMIC DNA]</scope>
    <source>
        <strain evidence="9">JCM 9377</strain>
    </source>
</reference>
<evidence type="ECO:0000256" key="5">
    <source>
        <dbReference type="ARBA" id="ARBA00022989"/>
    </source>
</evidence>
<dbReference type="RefSeq" id="WP_344832219.1">
    <property type="nucleotide sequence ID" value="NZ_BAAAUV010000012.1"/>
</dbReference>
<comment type="subcellular location">
    <subcellularLocation>
        <location evidence="1">Cell membrane</location>
        <topology evidence="1">Multi-pass membrane protein</topology>
    </subcellularLocation>
</comment>
<feature type="transmembrane region" description="Helical" evidence="7">
    <location>
        <begin position="266"/>
        <end position="288"/>
    </location>
</feature>
<dbReference type="PANTHER" id="PTHR23513">
    <property type="entry name" value="INTEGRAL MEMBRANE EFFLUX PROTEIN-RELATED"/>
    <property type="match status" value="1"/>
</dbReference>
<dbReference type="Proteomes" id="UP001501237">
    <property type="component" value="Unassembled WGS sequence"/>
</dbReference>
<dbReference type="Gene3D" id="1.20.1250.20">
    <property type="entry name" value="MFS general substrate transporter like domains"/>
    <property type="match status" value="1"/>
</dbReference>
<dbReference type="Pfam" id="PF05977">
    <property type="entry name" value="MFS_3"/>
    <property type="match status" value="1"/>
</dbReference>
<dbReference type="SUPFAM" id="SSF103473">
    <property type="entry name" value="MFS general substrate transporter"/>
    <property type="match status" value="1"/>
</dbReference>
<feature type="transmembrane region" description="Helical" evidence="7">
    <location>
        <begin position="366"/>
        <end position="386"/>
    </location>
</feature>
<protein>
    <submittedName>
        <fullName evidence="8">MFS transporter</fullName>
    </submittedName>
</protein>
<dbReference type="InterPro" id="IPR010290">
    <property type="entry name" value="TM_effector"/>
</dbReference>
<name>A0ABP6QDM7_9ACTN</name>
<proteinExistence type="predicted"/>
<accession>A0ABP6QDM7</accession>
<feature type="transmembrane region" description="Helical" evidence="7">
    <location>
        <begin position="231"/>
        <end position="254"/>
    </location>
</feature>
<evidence type="ECO:0000256" key="4">
    <source>
        <dbReference type="ARBA" id="ARBA00022692"/>
    </source>
</evidence>
<evidence type="ECO:0000256" key="3">
    <source>
        <dbReference type="ARBA" id="ARBA00022475"/>
    </source>
</evidence>
<dbReference type="CDD" id="cd06173">
    <property type="entry name" value="MFS_MefA_like"/>
    <property type="match status" value="1"/>
</dbReference>
<feature type="transmembrane region" description="Helical" evidence="7">
    <location>
        <begin position="324"/>
        <end position="345"/>
    </location>
</feature>
<evidence type="ECO:0000256" key="1">
    <source>
        <dbReference type="ARBA" id="ARBA00004651"/>
    </source>
</evidence>
<feature type="transmembrane region" description="Helical" evidence="7">
    <location>
        <begin position="300"/>
        <end position="318"/>
    </location>
</feature>
<evidence type="ECO:0000256" key="6">
    <source>
        <dbReference type="ARBA" id="ARBA00023136"/>
    </source>
</evidence>
<dbReference type="PANTHER" id="PTHR23513:SF6">
    <property type="entry name" value="MAJOR FACILITATOR SUPERFAMILY ASSOCIATED DOMAIN-CONTAINING PROTEIN"/>
    <property type="match status" value="1"/>
</dbReference>
<comment type="caution">
    <text evidence="8">The sequence shown here is derived from an EMBL/GenBank/DDBJ whole genome shotgun (WGS) entry which is preliminary data.</text>
</comment>
<keyword evidence="5 7" id="KW-1133">Transmembrane helix</keyword>
<keyword evidence="4 7" id="KW-0812">Transmembrane</keyword>
<feature type="transmembrane region" description="Helical" evidence="7">
    <location>
        <begin position="60"/>
        <end position="78"/>
    </location>
</feature>
<dbReference type="EMBL" id="BAAAUV010000012">
    <property type="protein sequence ID" value="GAA3222358.1"/>
    <property type="molecule type" value="Genomic_DNA"/>
</dbReference>
<feature type="transmembrane region" description="Helical" evidence="7">
    <location>
        <begin position="392"/>
        <end position="411"/>
    </location>
</feature>
<dbReference type="InterPro" id="IPR036259">
    <property type="entry name" value="MFS_trans_sf"/>
</dbReference>
<feature type="transmembrane region" description="Helical" evidence="7">
    <location>
        <begin position="32"/>
        <end position="53"/>
    </location>
</feature>
<evidence type="ECO:0000313" key="8">
    <source>
        <dbReference type="EMBL" id="GAA3222358.1"/>
    </source>
</evidence>
<keyword evidence="6 7" id="KW-0472">Membrane</keyword>
<keyword evidence="2" id="KW-0813">Transport</keyword>
<organism evidence="8 9">
    <name type="scientific">Actinocorallia longicatena</name>
    <dbReference type="NCBI Taxonomy" id="111803"/>
    <lineage>
        <taxon>Bacteria</taxon>
        <taxon>Bacillati</taxon>
        <taxon>Actinomycetota</taxon>
        <taxon>Actinomycetes</taxon>
        <taxon>Streptosporangiales</taxon>
        <taxon>Thermomonosporaceae</taxon>
        <taxon>Actinocorallia</taxon>
    </lineage>
</organism>
<sequence>MRTVPSPCPSPEASRPGLWHHSGFRMLAAADAVSQVGSQITMIALPLVALLVLHASPAQIGLLTAFETAGFLLVGLPSGVWVDRMRKKPVMVVCDLVRAVALGSVPLAYLLDALTLPHLYAAALATGIATVFFQVAYQSYLPFLVDRDQLMEGNTKLQVIATSAEVAGPGAGGLLVRFAGGPFAVFLDALSFAVSAVFLFFIKAKEPEPEAARRGLWVEMREGMEFLLRHAVLRLVIASGAIANLFGVAMMAMLPVFFVDQMGIDAGTFGIVLGASGIGGVLGAMTTGRQIRLLGEARMLWVNAIGAGLAFLLVPIAAPGWRVLPAALGLGLDAFLIAGWAVASVSLRQRLTPDALLGRVNATARFLNWGVMPIGAILGGVCAQLTDPRTTLLIAGVGYVCAALPILLSPLRGMRDLPQAPGVQR</sequence>
<evidence type="ECO:0000313" key="9">
    <source>
        <dbReference type="Proteomes" id="UP001501237"/>
    </source>
</evidence>
<feature type="transmembrane region" description="Helical" evidence="7">
    <location>
        <begin position="183"/>
        <end position="204"/>
    </location>
</feature>
<keyword evidence="9" id="KW-1185">Reference proteome</keyword>